<dbReference type="GO" id="GO:0019901">
    <property type="term" value="F:protein kinase binding"/>
    <property type="evidence" value="ECO:0007669"/>
    <property type="project" value="TreeGrafter"/>
</dbReference>
<evidence type="ECO:0000256" key="2">
    <source>
        <dbReference type="ARBA" id="ARBA00022737"/>
    </source>
</evidence>
<dbReference type="InterPro" id="IPR046342">
    <property type="entry name" value="CBS_dom_sf"/>
</dbReference>
<evidence type="ECO:0000256" key="6">
    <source>
        <dbReference type="SAM" id="MobiDB-lite"/>
    </source>
</evidence>
<feature type="region of interest" description="Disordered" evidence="6">
    <location>
        <begin position="1"/>
        <end position="35"/>
    </location>
</feature>
<evidence type="ECO:0000256" key="1">
    <source>
        <dbReference type="ARBA" id="ARBA00006750"/>
    </source>
</evidence>
<dbReference type="GO" id="GO:0005737">
    <property type="term" value="C:cytoplasm"/>
    <property type="evidence" value="ECO:0007669"/>
    <property type="project" value="TreeGrafter"/>
</dbReference>
<comment type="subunit">
    <text evidence="4">AMPK is a heterotrimer of an alpha catalytic subunit (PRKAA1 or PRKAA2), a beta (PRKAB1 or PRKAB2) and a gamma non-catalytic subunits (PRKAG1, PRKAG2 or PRKAG3). Interacts with FNIP1 and FNIP2.</text>
</comment>
<dbReference type="Gene3D" id="3.10.580.10">
    <property type="entry name" value="CBS-domain"/>
    <property type="match status" value="2"/>
</dbReference>
<comment type="caution">
    <text evidence="8">The sequence shown here is derived from an EMBL/GenBank/DDBJ whole genome shotgun (WGS) entry which is preliminary data.</text>
</comment>
<dbReference type="GO" id="GO:0005634">
    <property type="term" value="C:nucleus"/>
    <property type="evidence" value="ECO:0007669"/>
    <property type="project" value="TreeGrafter"/>
</dbReference>
<dbReference type="PANTHER" id="PTHR13780:SF32">
    <property type="entry name" value="CBS DOMAIN-CONTAINING PROTEIN"/>
    <property type="match status" value="1"/>
</dbReference>
<dbReference type="CDD" id="cd02205">
    <property type="entry name" value="CBS_pair_SF"/>
    <property type="match status" value="1"/>
</dbReference>
<keyword evidence="9" id="KW-1185">Reference proteome</keyword>
<reference evidence="8 9" key="1">
    <citation type="submission" date="2020-04" db="EMBL/GenBank/DDBJ databases">
        <authorList>
            <person name="Laetsch R D."/>
            <person name="Stevens L."/>
            <person name="Kumar S."/>
            <person name="Blaxter L. M."/>
        </authorList>
    </citation>
    <scope>NUCLEOTIDE SEQUENCE [LARGE SCALE GENOMIC DNA]</scope>
</reference>
<keyword evidence="2" id="KW-0677">Repeat</keyword>
<dbReference type="AlphaFoldDB" id="A0A8S1EJZ1"/>
<feature type="domain" description="CBS" evidence="7">
    <location>
        <begin position="328"/>
        <end position="393"/>
    </location>
</feature>
<dbReference type="GO" id="GO:0019887">
    <property type="term" value="F:protein kinase regulator activity"/>
    <property type="evidence" value="ECO:0007669"/>
    <property type="project" value="TreeGrafter"/>
</dbReference>
<dbReference type="PROSITE" id="PS51371">
    <property type="entry name" value="CBS"/>
    <property type="match status" value="2"/>
</dbReference>
<keyword evidence="3 5" id="KW-0129">CBS domain</keyword>
<comment type="similarity">
    <text evidence="1">Belongs to the 5'-AMP-activated protein kinase gamma subunit family.</text>
</comment>
<sequence length="476" mass="53765">MVRQQKLGLPKGLGNSREITNDEQELPTGRPQDMIEASPMNVYGTSMDHGYESGTSVDSSRRNSIAVRELPVIATGRRRYTMQNRMQLSRPTEPIRKTSYQSLLSNQNIEEEPASLSRRRMSVPENIYRRSEFAIMRPIRKFTESSYEVVSAFDRRDDPYEAFMKSITCYEMQPVHSCIVMFDSRTKIRVVVNAMAQHGHQAAVILNTETNIVESVFTQSDCLSAINMFVTGGNEVTKHTVSEFMKLMGNNTLICSEMSSSAWDAGKIIILNKHSCVLVFDSLSTKPQTSIYFLSIRRILMTSVLKLMDFGEGSILYAKQDTIEQKKIGTWDDITTVTRDTKIRDIIAIFVEKKFACIPVVNEHNQYVGIITRRDIITEVLGCQVANQKTLDLTVNDLPCSKERPIFGNKLMTIAEAVHKILHTDKQSLPIVNDKMKIIAIVSYGDILSYIQRNSSQKSSEVPSTSATPTFVLKLN</sequence>
<dbReference type="OrthoDB" id="449052at2759"/>
<accession>A0A8S1EJZ1</accession>
<dbReference type="EMBL" id="CADEPM010000002">
    <property type="protein sequence ID" value="CAB3399737.1"/>
    <property type="molecule type" value="Genomic_DNA"/>
</dbReference>
<organism evidence="8 9">
    <name type="scientific">Caenorhabditis bovis</name>
    <dbReference type="NCBI Taxonomy" id="2654633"/>
    <lineage>
        <taxon>Eukaryota</taxon>
        <taxon>Metazoa</taxon>
        <taxon>Ecdysozoa</taxon>
        <taxon>Nematoda</taxon>
        <taxon>Chromadorea</taxon>
        <taxon>Rhabditida</taxon>
        <taxon>Rhabditina</taxon>
        <taxon>Rhabditomorpha</taxon>
        <taxon>Rhabditoidea</taxon>
        <taxon>Rhabditidae</taxon>
        <taxon>Peloderinae</taxon>
        <taxon>Caenorhabditis</taxon>
    </lineage>
</organism>
<dbReference type="Proteomes" id="UP000494206">
    <property type="component" value="Unassembled WGS sequence"/>
</dbReference>
<gene>
    <name evidence="8" type="ORF">CBOVIS_LOCUS2814</name>
</gene>
<evidence type="ECO:0000256" key="3">
    <source>
        <dbReference type="ARBA" id="ARBA00023122"/>
    </source>
</evidence>
<evidence type="ECO:0000256" key="5">
    <source>
        <dbReference type="PROSITE-ProRule" id="PRU00703"/>
    </source>
</evidence>
<evidence type="ECO:0000256" key="4">
    <source>
        <dbReference type="ARBA" id="ARBA00025878"/>
    </source>
</evidence>
<dbReference type="InterPro" id="IPR050511">
    <property type="entry name" value="AMPK_gamma/SDS23_families"/>
</dbReference>
<evidence type="ECO:0000313" key="9">
    <source>
        <dbReference type="Proteomes" id="UP000494206"/>
    </source>
</evidence>
<dbReference type="GO" id="GO:0031588">
    <property type="term" value="C:nucleotide-activated protein kinase complex"/>
    <property type="evidence" value="ECO:0007669"/>
    <property type="project" value="TreeGrafter"/>
</dbReference>
<dbReference type="InterPro" id="IPR000644">
    <property type="entry name" value="CBS_dom"/>
</dbReference>
<dbReference type="SUPFAM" id="SSF54631">
    <property type="entry name" value="CBS-domain pair"/>
    <property type="match status" value="2"/>
</dbReference>
<dbReference type="PANTHER" id="PTHR13780">
    <property type="entry name" value="AMP-ACTIVATED PROTEIN KINASE, GAMMA REGULATORY SUBUNIT"/>
    <property type="match status" value="1"/>
</dbReference>
<protein>
    <recommendedName>
        <fullName evidence="7">CBS domain-containing protein</fullName>
    </recommendedName>
</protein>
<proteinExistence type="inferred from homology"/>
<evidence type="ECO:0000259" key="7">
    <source>
        <dbReference type="PROSITE" id="PS51371"/>
    </source>
</evidence>
<dbReference type="Pfam" id="PF00571">
    <property type="entry name" value="CBS"/>
    <property type="match status" value="2"/>
</dbReference>
<dbReference type="SMART" id="SM00116">
    <property type="entry name" value="CBS"/>
    <property type="match status" value="3"/>
</dbReference>
<dbReference type="GO" id="GO:0016208">
    <property type="term" value="F:AMP binding"/>
    <property type="evidence" value="ECO:0007669"/>
    <property type="project" value="TreeGrafter"/>
</dbReference>
<evidence type="ECO:0000313" key="8">
    <source>
        <dbReference type="EMBL" id="CAB3399737.1"/>
    </source>
</evidence>
<feature type="domain" description="CBS" evidence="7">
    <location>
        <begin position="400"/>
        <end position="459"/>
    </location>
</feature>
<name>A0A8S1EJZ1_9PELO</name>